<evidence type="ECO:0000313" key="3">
    <source>
        <dbReference type="EMBL" id="RMZ67324.1"/>
    </source>
</evidence>
<proteinExistence type="predicted"/>
<protein>
    <submittedName>
        <fullName evidence="3">Tat pathway signal sequence</fullName>
    </submittedName>
</protein>
<keyword evidence="2" id="KW-0472">Membrane</keyword>
<keyword evidence="2" id="KW-0812">Transmembrane</keyword>
<sequence length="422" mass="45246">MSVDVIANAMNSILPKRASSQHYPIQDERPAKRISTPAGQRLSVILDAKRSKSPAASAKISVTTESTFCNDPSHQHVEPVQHGHRTERKSGFISALTGGRLITPRESGEEVRNGSNLSVSVWSDRHRDEEKFGHVRHNTRGPFGGWGWRKIIWVALVVLALIVALGVGLAVGLKKGGHKDEASNNKGSTGSSPVDTTAGSIHPSPTTDSPPPPASTHTPSAVPSNFPVGSYSFVVFLDTANAGCTGSANTWTCAPNTDYYTDPQKALTVLNWKISGSSGAYKISSGGQDATFDTVFQNENLDLLDPGLDTERYRFQISRSKTVNVTGIIGKEKGSFECDYGATNIQGFLYTKMQQTYPDDTIAFKGTGSPNWPYAVRIEQAVAGGKGVPSCKSSSGDDVSPKAQDASTLCSCLYKNWTPQPK</sequence>
<feature type="region of interest" description="Disordered" evidence="1">
    <location>
        <begin position="175"/>
        <end position="221"/>
    </location>
</feature>
<dbReference type="AlphaFoldDB" id="A0A3M7LYR3"/>
<feature type="transmembrane region" description="Helical" evidence="2">
    <location>
        <begin position="151"/>
        <end position="173"/>
    </location>
</feature>
<keyword evidence="4" id="KW-1185">Reference proteome</keyword>
<dbReference type="OrthoDB" id="5296155at2759"/>
<dbReference type="Proteomes" id="UP000265663">
    <property type="component" value="Unassembled WGS sequence"/>
</dbReference>
<evidence type="ECO:0000313" key="4">
    <source>
        <dbReference type="Proteomes" id="UP000265663"/>
    </source>
</evidence>
<evidence type="ECO:0000256" key="2">
    <source>
        <dbReference type="SAM" id="Phobius"/>
    </source>
</evidence>
<name>A0A3M7LYR3_9PLEO</name>
<accession>A0A3M7LYR3</accession>
<evidence type="ECO:0000256" key="1">
    <source>
        <dbReference type="SAM" id="MobiDB-lite"/>
    </source>
</evidence>
<gene>
    <name evidence="3" type="ORF">GMOD_00001234</name>
</gene>
<feature type="compositionally biased region" description="Polar residues" evidence="1">
    <location>
        <begin position="184"/>
        <end position="199"/>
    </location>
</feature>
<keyword evidence="2" id="KW-1133">Transmembrane helix</keyword>
<dbReference type="EMBL" id="KE747810">
    <property type="protein sequence ID" value="RMZ67324.1"/>
    <property type="molecule type" value="Genomic_DNA"/>
</dbReference>
<organism evidence="3 4">
    <name type="scientific">Pyrenophora seminiperda CCB06</name>
    <dbReference type="NCBI Taxonomy" id="1302712"/>
    <lineage>
        <taxon>Eukaryota</taxon>
        <taxon>Fungi</taxon>
        <taxon>Dikarya</taxon>
        <taxon>Ascomycota</taxon>
        <taxon>Pezizomycotina</taxon>
        <taxon>Dothideomycetes</taxon>
        <taxon>Pleosporomycetidae</taxon>
        <taxon>Pleosporales</taxon>
        <taxon>Pleosporineae</taxon>
        <taxon>Pleosporaceae</taxon>
        <taxon>Pyrenophora</taxon>
    </lineage>
</organism>
<reference evidence="3 4" key="1">
    <citation type="journal article" date="2014" name="PLoS ONE">
        <title>De novo Genome Assembly of the Fungal Plant Pathogen Pyrenophora semeniperda.</title>
        <authorList>
            <person name="Soliai M.M."/>
            <person name="Meyer S.E."/>
            <person name="Udall J.A."/>
            <person name="Elzinga D.E."/>
            <person name="Hermansen R.A."/>
            <person name="Bodily P.M."/>
            <person name="Hart A.A."/>
            <person name="Coleman C.E."/>
        </authorList>
    </citation>
    <scope>NUCLEOTIDE SEQUENCE [LARGE SCALE GENOMIC DNA]</scope>
    <source>
        <strain evidence="3 4">CCB06</strain>
        <tissue evidence="3">Mycelium</tissue>
    </source>
</reference>